<dbReference type="InterPro" id="IPR014001">
    <property type="entry name" value="Helicase_ATP-bd"/>
</dbReference>
<dbReference type="GO" id="GO:0005524">
    <property type="term" value="F:ATP binding"/>
    <property type="evidence" value="ECO:0007669"/>
    <property type="project" value="InterPro"/>
</dbReference>
<name>A0A6C0KEC2_9ZZZZ</name>
<dbReference type="EMBL" id="MN740845">
    <property type="protein sequence ID" value="QHU14668.1"/>
    <property type="molecule type" value="Genomic_DNA"/>
</dbReference>
<dbReference type="Gene3D" id="3.40.50.300">
    <property type="entry name" value="P-loop containing nucleotide triphosphate hydrolases"/>
    <property type="match status" value="2"/>
</dbReference>
<dbReference type="Pfam" id="PF00176">
    <property type="entry name" value="SNF2-rel_dom"/>
    <property type="match status" value="1"/>
</dbReference>
<reference evidence="2" key="1">
    <citation type="journal article" date="2020" name="Nature">
        <title>Giant virus diversity and host interactions through global metagenomics.</title>
        <authorList>
            <person name="Schulz F."/>
            <person name="Roux S."/>
            <person name="Paez-Espino D."/>
            <person name="Jungbluth S."/>
            <person name="Walsh D.A."/>
            <person name="Denef V.J."/>
            <person name="McMahon K.D."/>
            <person name="Konstantinidis K.T."/>
            <person name="Eloe-Fadrosh E.A."/>
            <person name="Kyrpides N.C."/>
            <person name="Woyke T."/>
        </authorList>
    </citation>
    <scope>NUCLEOTIDE SEQUENCE</scope>
    <source>
        <strain evidence="2">GVMAG-S-1102113-126</strain>
    </source>
</reference>
<dbReference type="SMART" id="SM00487">
    <property type="entry name" value="DEXDc"/>
    <property type="match status" value="1"/>
</dbReference>
<sequence>MITKCIQFKCCIILMSSQREFSNQGALIKSRIKGLDDPTKQDVDSIQKEVGDYYQKYKYGSEYLKKNDYCDQNTRDTFTLQKHQMFVAEYVKNQANLLVFHGLGSGKTCTSIAAAELHKHYKNDGSVINSNNDEAFKVIICCPKSVQAEYTEQLLGECSSHILIDGKSQSYKDKGFQRKISEAQTLIKHSMMIQADKAVNSQEKNKAANVIKKQEANLKEYYTKYKSKLSKNYCIMSHTVFANSLFNVNSGNGPLLQKNKDGKKDISWLTRPNTLLIIDEIQNIVSVPCSTYCKKFTSALRNYVHPKTRIMGLTATPIFNKPAEIGITLNLLNPRITFPVDVKDFDLMFVERNDNSGSERLTNVKLLKHLFAGSISYFSGGNPSAYPYVINTEVHSEMSKLQQDHYIQEFGKDLSKYTKVQDVIGWAMDEAVDSAPKFFTSARGALQIFRNPAFWKKLKKLKTRGEKLALLEQHSCKMHRIMTLVLDSKRTRPVYIYSSLVRDGAKPLFDLFGYFGYNGDGERVAKIMTGETDAATKKKYINGVNNGTIDVLIGTVTEGISFKGLEQLHILEPWWNTSRIKQIQARGIRFKSHCNLPESERFIKIYNHVGCLQNKKTVLGLQKMISDRINELMGNYNPTAKETLADRTLVNLGLKQFSHLTIDQVMKGLAEKKSLLTTQIENAMKDSAVDYKLNKLANVTRFSQYFLPTANGFKDYHVLYQNPIDGKFFQENNIKIVTLGDISTIYPNKQTDIQLWECNVSKEGATYAFTKGERLAKRGLVQIENFGGERTTAAKFKKMMQYTGNSEVVDYMRKGRKESISKKLSAFSHDDLAKKMREISKRKGIDVEDENYKKQLIEYLTDIDSFVERVRNLSMKDLEVFTRERLQNALMKADAGYILQYRVNPNAFEKLKPKRLYALWKKTLE</sequence>
<accession>A0A6C0KEC2</accession>
<dbReference type="PROSITE" id="PS51192">
    <property type="entry name" value="HELICASE_ATP_BIND_1"/>
    <property type="match status" value="1"/>
</dbReference>
<proteinExistence type="predicted"/>
<dbReference type="SUPFAM" id="SSF52540">
    <property type="entry name" value="P-loop containing nucleoside triphosphate hydrolases"/>
    <property type="match status" value="2"/>
</dbReference>
<dbReference type="InterPro" id="IPR001650">
    <property type="entry name" value="Helicase_C-like"/>
</dbReference>
<evidence type="ECO:0000313" key="2">
    <source>
        <dbReference type="EMBL" id="QHU14668.1"/>
    </source>
</evidence>
<protein>
    <recommendedName>
        <fullName evidence="1">Helicase ATP-binding domain-containing protein</fullName>
    </recommendedName>
</protein>
<feature type="domain" description="Helicase ATP-binding" evidence="1">
    <location>
        <begin position="88"/>
        <end position="335"/>
    </location>
</feature>
<evidence type="ECO:0000259" key="1">
    <source>
        <dbReference type="PROSITE" id="PS51192"/>
    </source>
</evidence>
<dbReference type="AlphaFoldDB" id="A0A6C0KEC2"/>
<dbReference type="InterPro" id="IPR000330">
    <property type="entry name" value="SNF2_N"/>
</dbReference>
<dbReference type="Pfam" id="PF00271">
    <property type="entry name" value="Helicase_C"/>
    <property type="match status" value="1"/>
</dbReference>
<dbReference type="InterPro" id="IPR027417">
    <property type="entry name" value="P-loop_NTPase"/>
</dbReference>
<organism evidence="2">
    <name type="scientific">viral metagenome</name>
    <dbReference type="NCBI Taxonomy" id="1070528"/>
    <lineage>
        <taxon>unclassified sequences</taxon>
        <taxon>metagenomes</taxon>
        <taxon>organismal metagenomes</taxon>
    </lineage>
</organism>